<dbReference type="Proteomes" id="UP000663992">
    <property type="component" value="Unassembled WGS sequence"/>
</dbReference>
<evidence type="ECO:0000313" key="3">
    <source>
        <dbReference type="Proteomes" id="UP000663992"/>
    </source>
</evidence>
<reference evidence="2 3" key="1">
    <citation type="submission" date="2021-03" db="EMBL/GenBank/DDBJ databases">
        <title>novel species isolated from a fishpond in China.</title>
        <authorList>
            <person name="Lu H."/>
            <person name="Cai Z."/>
        </authorList>
    </citation>
    <scope>NUCLEOTIDE SEQUENCE [LARGE SCALE GENOMIC DNA]</scope>
    <source>
        <strain evidence="2 3">Y57</strain>
    </source>
</reference>
<gene>
    <name evidence="2" type="ORF">J0A65_07895</name>
</gene>
<organism evidence="2 3">
    <name type="scientific">Bowmanella yangjiangensis</name>
    <dbReference type="NCBI Taxonomy" id="2811230"/>
    <lineage>
        <taxon>Bacteria</taxon>
        <taxon>Pseudomonadati</taxon>
        <taxon>Pseudomonadota</taxon>
        <taxon>Gammaproteobacteria</taxon>
        <taxon>Alteromonadales</taxon>
        <taxon>Alteromonadaceae</taxon>
        <taxon>Bowmanella</taxon>
    </lineage>
</organism>
<proteinExistence type="predicted"/>
<name>A0ABS3CRP7_9ALTE</name>
<keyword evidence="1" id="KW-0732">Signal</keyword>
<sequence>MKINRFVTLFVLACIILLVRFANASDCDEKVLNKSSVQGQFTISSRETIWNLDEISNEEIKKRGWEIKKSSTSSIFDSVIYSYIDENLSEVFDFKKKSILERTEYKIFSSTLTLRTEESVKPNNFVDVTLFGPVIYKDKLYFFRALSTSIPSYEEEKITSAIEKRVQSILECLL</sequence>
<evidence type="ECO:0000313" key="2">
    <source>
        <dbReference type="EMBL" id="MBN7819783.1"/>
    </source>
</evidence>
<protein>
    <submittedName>
        <fullName evidence="2">Uncharacterized protein</fullName>
    </submittedName>
</protein>
<accession>A0ABS3CRP7</accession>
<dbReference type="EMBL" id="JAFKCS010000005">
    <property type="protein sequence ID" value="MBN7819783.1"/>
    <property type="molecule type" value="Genomic_DNA"/>
</dbReference>
<dbReference type="RefSeq" id="WP_206593610.1">
    <property type="nucleotide sequence ID" value="NZ_JAFKCS010000005.1"/>
</dbReference>
<comment type="caution">
    <text evidence="2">The sequence shown here is derived from an EMBL/GenBank/DDBJ whole genome shotgun (WGS) entry which is preliminary data.</text>
</comment>
<keyword evidence="3" id="KW-1185">Reference proteome</keyword>
<evidence type="ECO:0000256" key="1">
    <source>
        <dbReference type="SAM" id="SignalP"/>
    </source>
</evidence>
<feature type="chain" id="PRO_5046110228" evidence="1">
    <location>
        <begin position="25"/>
        <end position="174"/>
    </location>
</feature>
<feature type="signal peptide" evidence="1">
    <location>
        <begin position="1"/>
        <end position="24"/>
    </location>
</feature>